<dbReference type="PROSITE" id="PS51257">
    <property type="entry name" value="PROKAR_LIPOPROTEIN"/>
    <property type="match status" value="1"/>
</dbReference>
<evidence type="ECO:0008006" key="3">
    <source>
        <dbReference type="Google" id="ProtNLM"/>
    </source>
</evidence>
<dbReference type="InterPro" id="IPR011043">
    <property type="entry name" value="Gal_Oxase/kelch_b-propeller"/>
</dbReference>
<keyword evidence="2" id="KW-1185">Reference proteome</keyword>
<evidence type="ECO:0000313" key="2">
    <source>
        <dbReference type="Proteomes" id="UP000664698"/>
    </source>
</evidence>
<dbReference type="Gene3D" id="2.120.10.80">
    <property type="entry name" value="Kelch-type beta propeller"/>
    <property type="match status" value="1"/>
</dbReference>
<gene>
    <name evidence="1" type="ORF">J0A67_20015</name>
</gene>
<dbReference type="Proteomes" id="UP000664698">
    <property type="component" value="Unassembled WGS sequence"/>
</dbReference>
<dbReference type="RefSeq" id="WP_206571167.1">
    <property type="nucleotide sequence ID" value="NZ_JAFKCW010000005.1"/>
</dbReference>
<accession>A0ABS3BVA4</accession>
<name>A0ABS3BVA4_9BACT</name>
<comment type="caution">
    <text evidence="1">The sequence shown here is derived from an EMBL/GenBank/DDBJ whole genome shotgun (WGS) entry which is preliminary data.</text>
</comment>
<reference evidence="1 2" key="1">
    <citation type="submission" date="2021-03" db="EMBL/GenBank/DDBJ databases">
        <title>novel species isolated from a fishpond in China.</title>
        <authorList>
            <person name="Lu H."/>
            <person name="Cai Z."/>
        </authorList>
    </citation>
    <scope>NUCLEOTIDE SEQUENCE [LARGE SCALE GENOMIC DNA]</scope>
    <source>
        <strain evidence="1 2">JCM 31546</strain>
    </source>
</reference>
<proteinExistence type="predicted"/>
<organism evidence="1 2">
    <name type="scientific">Algoriphagus aestuariicola</name>
    <dbReference type="NCBI Taxonomy" id="1852016"/>
    <lineage>
        <taxon>Bacteria</taxon>
        <taxon>Pseudomonadati</taxon>
        <taxon>Bacteroidota</taxon>
        <taxon>Cytophagia</taxon>
        <taxon>Cytophagales</taxon>
        <taxon>Cyclobacteriaceae</taxon>
        <taxon>Algoriphagus</taxon>
    </lineage>
</organism>
<protein>
    <recommendedName>
        <fullName evidence="3">IPT/TIG domain-containing protein</fullName>
    </recommendedName>
</protein>
<dbReference type="SUPFAM" id="SSF50965">
    <property type="entry name" value="Galactose oxidase, central domain"/>
    <property type="match status" value="1"/>
</dbReference>
<dbReference type="InterPro" id="IPR015915">
    <property type="entry name" value="Kelch-typ_b-propeller"/>
</dbReference>
<sequence>MKRISWILLIAVFALMSCEQEEFISGRAHHFVLSMGIADLDETGVTVEFEVRKTGTAPIEEYGVEYTLSENLAYGRDAQYDKVSESGAPGSALASIRISYDLVAGREYTARPYVKSGGTIVYGENLVFSSQGGPAPIITEVSPAEFYRNSQLTLKGDYFNSKLEHNSLEIVNGGENYEVSIDSVSRTEIKMRIKLIRPIINADSQSLSLKLTSGGKSVLFPVEITSIVPKITQMGPSSVYVGDKVMLEFNYPPYQTDYGIWLNYTPPNGYPLWFQNQVSPLAAEFLVPDTPAGVYVPSFVNTWFPQQLTDRKLEILPTWEKFQVGVDVPKRNEQLITAVGDKLLMIGYDDTDNMAFRRLDLGATRPVALSAPPTENPYRSSPVLSAQGDRYLYYGLGFRYLTDKTEPVHDFFRLDTHTGQWERLADFPFDYTSVINSFFFKGKLYVILWNYLNFRVYDPATNQWSMSSVEVPNELRSSASVVPVQDHIYFLTSQNPLQVSRYSIGGQIELFGTSDQWINHGGSLILWDGNLLFMNNGMPLLRMDMGTREFRLVQRVGGHFNSSFIPWPTSQGLLMALRIDGNSGIQEDVIYRLIQDF</sequence>
<dbReference type="EMBL" id="JAFKCW010000005">
    <property type="protein sequence ID" value="MBN7803171.1"/>
    <property type="molecule type" value="Genomic_DNA"/>
</dbReference>
<evidence type="ECO:0000313" key="1">
    <source>
        <dbReference type="EMBL" id="MBN7803171.1"/>
    </source>
</evidence>